<gene>
    <name evidence="6" type="primary">PIP5K1B</name>
</gene>
<comment type="subcellular location">
    <subcellularLocation>
        <location evidence="1">Cytoplasm</location>
    </subcellularLocation>
</comment>
<feature type="region of interest" description="Disordered" evidence="4">
    <location>
        <begin position="1"/>
        <end position="21"/>
    </location>
</feature>
<protein>
    <submittedName>
        <fullName evidence="6">Phosphatidylinositol-4-phosphate 5-kinase type 1 beta</fullName>
    </submittedName>
</protein>
<dbReference type="InterPro" id="IPR027483">
    <property type="entry name" value="PInositol-4-P-4/5-kinase_C_sf"/>
</dbReference>
<evidence type="ECO:0000256" key="3">
    <source>
        <dbReference type="PROSITE-ProRule" id="PRU00781"/>
    </source>
</evidence>
<dbReference type="InterPro" id="IPR027484">
    <property type="entry name" value="PInositol-4-P-5-kinase_N"/>
</dbReference>
<dbReference type="GO" id="GO:0046854">
    <property type="term" value="P:phosphatidylinositol phosphate biosynthetic process"/>
    <property type="evidence" value="ECO:0007669"/>
    <property type="project" value="TreeGrafter"/>
</dbReference>
<dbReference type="SUPFAM" id="SSF56104">
    <property type="entry name" value="SAICAR synthase-like"/>
    <property type="match status" value="1"/>
</dbReference>
<dbReference type="GO" id="GO:0005524">
    <property type="term" value="F:ATP binding"/>
    <property type="evidence" value="ECO:0007669"/>
    <property type="project" value="UniProtKB-UniRule"/>
</dbReference>
<reference evidence="6" key="2">
    <citation type="submission" date="2025-09" db="UniProtKB">
        <authorList>
            <consortium name="Ensembl"/>
        </authorList>
    </citation>
    <scope>IDENTIFICATION</scope>
</reference>
<dbReference type="Ensembl" id="ENSCWAT00000027526.1">
    <property type="protein sequence ID" value="ENSCWAP00000025397.1"/>
    <property type="gene ID" value="ENSCWAG00000019197.1"/>
</dbReference>
<dbReference type="InterPro" id="IPR023610">
    <property type="entry name" value="PInositol-4/5-P-5/4-kinase"/>
</dbReference>
<dbReference type="PANTHER" id="PTHR23086">
    <property type="entry name" value="PHOSPHATIDYLINOSITOL-4-PHOSPHATE 5-KINASE"/>
    <property type="match status" value="1"/>
</dbReference>
<dbReference type="Gene3D" id="3.30.800.10">
    <property type="entry name" value="Phosphatidylinositol Phosphate Kinase II Beta"/>
    <property type="match status" value="1"/>
</dbReference>
<dbReference type="PROSITE" id="PS51455">
    <property type="entry name" value="PIPK"/>
    <property type="match status" value="1"/>
</dbReference>
<evidence type="ECO:0000313" key="6">
    <source>
        <dbReference type="Ensembl" id="ENSCWAP00000025397.1"/>
    </source>
</evidence>
<dbReference type="InterPro" id="IPR002498">
    <property type="entry name" value="PInositol-4-P-4/5-kinase_core"/>
</dbReference>
<dbReference type="AlphaFoldDB" id="A0A8C3X865"/>
<dbReference type="SMART" id="SM00330">
    <property type="entry name" value="PIPKc"/>
    <property type="match status" value="1"/>
</dbReference>
<reference evidence="6" key="1">
    <citation type="submission" date="2025-08" db="UniProtKB">
        <authorList>
            <consortium name="Ensembl"/>
        </authorList>
    </citation>
    <scope>IDENTIFICATION</scope>
</reference>
<keyword evidence="7" id="KW-1185">Reference proteome</keyword>
<dbReference type="GO" id="GO:0005829">
    <property type="term" value="C:cytosol"/>
    <property type="evidence" value="ECO:0007669"/>
    <property type="project" value="Ensembl"/>
</dbReference>
<keyword evidence="3" id="KW-0808">Transferase</keyword>
<keyword evidence="3" id="KW-0067">ATP-binding</keyword>
<evidence type="ECO:0000256" key="2">
    <source>
        <dbReference type="ARBA" id="ARBA00022490"/>
    </source>
</evidence>
<dbReference type="Pfam" id="PF01504">
    <property type="entry name" value="PIP5K"/>
    <property type="match status" value="1"/>
</dbReference>
<dbReference type="FunFam" id="3.30.800.10:FF:000001">
    <property type="entry name" value="phosphatidylinositol 4-phosphate 5-kinase type-1 gamma"/>
    <property type="match status" value="1"/>
</dbReference>
<sequence length="540" mass="60989">MSSAAENGDAAPGKPNEEKTYKKTASSAIKGAIQLGIGYTVGNLTSKPDRDVLMQDFYVVESVFLPSEGSNLTPAHHYPDFRFKTYAPLAFRYFRELFGIKPDDYLYSICSEPLIELSNPGASGSLFFVTSDDEFIIKTVQHKEAEFLQKLLPGYYMNLNQNPRTLLPKFYGLYCMQSGGINIRIVVMNNVLPRSMRMHFTYDLKGSTYKRRASRKEREKSNPTFKDLDFLQDMHEGLYFDTETYNALMKTLQRDCRVLESFKIMDYSLLLGIHILDHSLKEKEEETSQNVPDAKRPGMQKVLYSTAMESIQGPGKSGDGIITENPDTMGGIPAKSHKGEKLLLFMGIIDILQSYRLMKKLEHSWKALVYDGDTVSVHRPSFYADRFLKFMNSRVFKKIQALKASPSKKRCNSIAALKATSQEIVSSISQEWKDEKRDMLTEGQSFSSLDEEALGSRHRPDLVPSTPSLFEATSLATTISSSSLYVNEHYAHDRTTLYSNSKGLPSSSTFTLEEGTIYLTSEPNALEMQDDNDSVLDVYL</sequence>
<organism evidence="6 7">
    <name type="scientific">Catagonus wagneri</name>
    <name type="common">Chacoan peccary</name>
    <dbReference type="NCBI Taxonomy" id="51154"/>
    <lineage>
        <taxon>Eukaryota</taxon>
        <taxon>Metazoa</taxon>
        <taxon>Chordata</taxon>
        <taxon>Craniata</taxon>
        <taxon>Vertebrata</taxon>
        <taxon>Euteleostomi</taxon>
        <taxon>Mammalia</taxon>
        <taxon>Eutheria</taxon>
        <taxon>Laurasiatheria</taxon>
        <taxon>Artiodactyla</taxon>
        <taxon>Suina</taxon>
        <taxon>Tayassuidae</taxon>
        <taxon>Catagonus</taxon>
    </lineage>
</organism>
<dbReference type="GO" id="GO:0001931">
    <property type="term" value="C:uropod"/>
    <property type="evidence" value="ECO:0007669"/>
    <property type="project" value="Ensembl"/>
</dbReference>
<name>A0A8C3X865_9CETA</name>
<proteinExistence type="predicted"/>
<evidence type="ECO:0000256" key="4">
    <source>
        <dbReference type="SAM" id="MobiDB-lite"/>
    </source>
</evidence>
<keyword evidence="2" id="KW-0963">Cytoplasm</keyword>
<accession>A0A8C3X865</accession>
<evidence type="ECO:0000259" key="5">
    <source>
        <dbReference type="PROSITE" id="PS51455"/>
    </source>
</evidence>
<dbReference type="PANTHER" id="PTHR23086:SF34">
    <property type="entry name" value="PHOSPHATIDYLINOSITOL 4-PHOSPHATE 5-KINASE TYPE-1 BETA"/>
    <property type="match status" value="1"/>
</dbReference>
<dbReference type="Gene3D" id="3.30.810.10">
    <property type="entry name" value="2-Layer Sandwich"/>
    <property type="match status" value="1"/>
</dbReference>
<feature type="domain" description="PIPK" evidence="5">
    <location>
        <begin position="25"/>
        <end position="395"/>
    </location>
</feature>
<dbReference type="GO" id="GO:0005886">
    <property type="term" value="C:plasma membrane"/>
    <property type="evidence" value="ECO:0007669"/>
    <property type="project" value="TreeGrafter"/>
</dbReference>
<keyword evidence="3" id="KW-0418">Kinase</keyword>
<dbReference type="Proteomes" id="UP000694540">
    <property type="component" value="Unplaced"/>
</dbReference>
<evidence type="ECO:0000313" key="7">
    <source>
        <dbReference type="Proteomes" id="UP000694540"/>
    </source>
</evidence>
<keyword evidence="3" id="KW-0547">Nucleotide-binding</keyword>
<dbReference type="CDD" id="cd17307">
    <property type="entry name" value="PIPKc_PIP5K1B"/>
    <property type="match status" value="1"/>
</dbReference>
<dbReference type="GO" id="GO:0016308">
    <property type="term" value="F:1-phosphatidylinositol-4-phosphate 5-kinase activity"/>
    <property type="evidence" value="ECO:0007669"/>
    <property type="project" value="Ensembl"/>
</dbReference>
<evidence type="ECO:0000256" key="1">
    <source>
        <dbReference type="ARBA" id="ARBA00004496"/>
    </source>
</evidence>
<dbReference type="GeneTree" id="ENSGT00940000156639"/>